<dbReference type="EMBL" id="LT985188">
    <property type="protein sequence ID" value="SPD87570.1"/>
    <property type="molecule type" value="Genomic_DNA"/>
</dbReference>
<feature type="region of interest" description="Disordered" evidence="1">
    <location>
        <begin position="326"/>
        <end position="366"/>
    </location>
</feature>
<accession>A0A2N9JHL9</accession>
<name>A0A2N9JHL9_9ACTN</name>
<sequence length="366" mass="39130">MCLGRVAGPEVHRRHAERREAGDVRPAELGRRFTADRVDERRGRGYVQTRPGAGGAVGEGEVVVGQQRTAVVLRVGEAAVRGEAVVHRNGGGVGYDVARDAPGDRDGVEPLVVAQSVDHGLFGLVVTQHGQHLSQVVNGVVTHPGARRMCRLALRGHREPQGALAAALDLGAGRLHQHREVADQQVGALGRDAGERIGRRLDLFMVVEDPGQVAWRRGGRHGHGEHHRHPALHVARAAAVDAIAGEAGRQVARDRHRVEVTGDDHPFGPAEVGAGDHGVAVAQHLEVLMALQGGLHLVGEGGFIAADRLDVNQGAKEHDEVAVRVETHAQDPSAHSRRSSLSRPGWTPVDLARGWLPRPRRPAVMT</sequence>
<proteinExistence type="predicted"/>
<gene>
    <name evidence="2" type="ORF">MPLG2_2540</name>
</gene>
<dbReference type="AlphaFoldDB" id="A0A2N9JHL9"/>
<evidence type="ECO:0000313" key="2">
    <source>
        <dbReference type="EMBL" id="SPD87570.1"/>
    </source>
</evidence>
<keyword evidence="3" id="KW-1185">Reference proteome</keyword>
<organism evidence="2 3">
    <name type="scientific">Micropruina glycogenica</name>
    <dbReference type="NCBI Taxonomy" id="75385"/>
    <lineage>
        <taxon>Bacteria</taxon>
        <taxon>Bacillati</taxon>
        <taxon>Actinomycetota</taxon>
        <taxon>Actinomycetes</taxon>
        <taxon>Propionibacteriales</taxon>
        <taxon>Nocardioidaceae</taxon>
        <taxon>Micropruina</taxon>
    </lineage>
</organism>
<reference evidence="2 3" key="1">
    <citation type="submission" date="2018-02" db="EMBL/GenBank/DDBJ databases">
        <authorList>
            <person name="Cohen D.B."/>
            <person name="Kent A.D."/>
        </authorList>
    </citation>
    <scope>NUCLEOTIDE SEQUENCE [LARGE SCALE GENOMIC DNA]</scope>
    <source>
        <strain evidence="2">1</strain>
    </source>
</reference>
<protein>
    <submittedName>
        <fullName evidence="2">Uncharacterized protein</fullName>
    </submittedName>
</protein>
<evidence type="ECO:0000313" key="3">
    <source>
        <dbReference type="Proteomes" id="UP000238164"/>
    </source>
</evidence>
<feature type="region of interest" description="Disordered" evidence="1">
    <location>
        <begin position="1"/>
        <end position="25"/>
    </location>
</feature>
<dbReference type="KEGG" id="mgg:MPLG2_2540"/>
<evidence type="ECO:0000256" key="1">
    <source>
        <dbReference type="SAM" id="MobiDB-lite"/>
    </source>
</evidence>
<dbReference type="Proteomes" id="UP000238164">
    <property type="component" value="Chromosome 1"/>
</dbReference>